<evidence type="ECO:0000256" key="1">
    <source>
        <dbReference type="SAM" id="MobiDB-lite"/>
    </source>
</evidence>
<dbReference type="OrthoDB" id="7489730at2759"/>
<evidence type="ECO:0000313" key="2">
    <source>
        <dbReference type="EMBL" id="GBP53893.1"/>
    </source>
</evidence>
<proteinExistence type="predicted"/>
<protein>
    <submittedName>
        <fullName evidence="2">Uncharacterized protein</fullName>
    </submittedName>
</protein>
<gene>
    <name evidence="2" type="ORF">EVAR_96571_1</name>
</gene>
<name>A0A4C1WSE8_EUMVA</name>
<accession>A0A4C1WSE8</accession>
<dbReference type="Proteomes" id="UP000299102">
    <property type="component" value="Unassembled WGS sequence"/>
</dbReference>
<reference evidence="2 3" key="1">
    <citation type="journal article" date="2019" name="Commun. Biol.">
        <title>The bagworm genome reveals a unique fibroin gene that provides high tensile strength.</title>
        <authorList>
            <person name="Kono N."/>
            <person name="Nakamura H."/>
            <person name="Ohtoshi R."/>
            <person name="Tomita M."/>
            <person name="Numata K."/>
            <person name="Arakawa K."/>
        </authorList>
    </citation>
    <scope>NUCLEOTIDE SEQUENCE [LARGE SCALE GENOMIC DNA]</scope>
</reference>
<sequence>MQLPSGTGNTANTKSQDDRSQEAPQRAKGYPPIVVQCLPNWTRHFSLLRKILGHPPNARPFKSGVCFLPATAEEFRITQRYLQSMSRSSCLFFIQLVHLNEEEL</sequence>
<organism evidence="2 3">
    <name type="scientific">Eumeta variegata</name>
    <name type="common">Bagworm moth</name>
    <name type="synonym">Eumeta japonica</name>
    <dbReference type="NCBI Taxonomy" id="151549"/>
    <lineage>
        <taxon>Eukaryota</taxon>
        <taxon>Metazoa</taxon>
        <taxon>Ecdysozoa</taxon>
        <taxon>Arthropoda</taxon>
        <taxon>Hexapoda</taxon>
        <taxon>Insecta</taxon>
        <taxon>Pterygota</taxon>
        <taxon>Neoptera</taxon>
        <taxon>Endopterygota</taxon>
        <taxon>Lepidoptera</taxon>
        <taxon>Glossata</taxon>
        <taxon>Ditrysia</taxon>
        <taxon>Tineoidea</taxon>
        <taxon>Psychidae</taxon>
        <taxon>Oiketicinae</taxon>
        <taxon>Eumeta</taxon>
    </lineage>
</organism>
<comment type="caution">
    <text evidence="2">The sequence shown here is derived from an EMBL/GenBank/DDBJ whole genome shotgun (WGS) entry which is preliminary data.</text>
</comment>
<keyword evidence="3" id="KW-1185">Reference proteome</keyword>
<evidence type="ECO:0000313" key="3">
    <source>
        <dbReference type="Proteomes" id="UP000299102"/>
    </source>
</evidence>
<dbReference type="AlphaFoldDB" id="A0A4C1WSE8"/>
<feature type="region of interest" description="Disordered" evidence="1">
    <location>
        <begin position="1"/>
        <end position="28"/>
    </location>
</feature>
<dbReference type="EMBL" id="BGZK01000636">
    <property type="protein sequence ID" value="GBP53893.1"/>
    <property type="molecule type" value="Genomic_DNA"/>
</dbReference>
<feature type="compositionally biased region" description="Polar residues" evidence="1">
    <location>
        <begin position="1"/>
        <end position="14"/>
    </location>
</feature>